<dbReference type="PANTHER" id="PTHR37461:SF1">
    <property type="entry name" value="ANTI-SIGMA-K FACTOR RSKA"/>
    <property type="match status" value="1"/>
</dbReference>
<feature type="region of interest" description="Disordered" evidence="11">
    <location>
        <begin position="76"/>
        <end position="106"/>
    </location>
</feature>
<evidence type="ECO:0000256" key="2">
    <source>
        <dbReference type="ARBA" id="ARBA00004236"/>
    </source>
</evidence>
<dbReference type="Pfam" id="PF13490">
    <property type="entry name" value="zf-HC2"/>
    <property type="match status" value="1"/>
</dbReference>
<evidence type="ECO:0000256" key="12">
    <source>
        <dbReference type="SAM" id="Phobius"/>
    </source>
</evidence>
<dbReference type="InterPro" id="IPR018764">
    <property type="entry name" value="RskA_C"/>
</dbReference>
<evidence type="ECO:0000313" key="15">
    <source>
        <dbReference type="EMBL" id="MBB2891567.1"/>
    </source>
</evidence>
<evidence type="ECO:0000259" key="13">
    <source>
        <dbReference type="Pfam" id="PF10099"/>
    </source>
</evidence>
<gene>
    <name evidence="15" type="ORF">FHU39_001551</name>
</gene>
<keyword evidence="5 12" id="KW-1133">Transmembrane helix</keyword>
<keyword evidence="4 12" id="KW-0812">Transmembrane</keyword>
<evidence type="ECO:0000313" key="16">
    <source>
        <dbReference type="Proteomes" id="UP000559182"/>
    </source>
</evidence>
<comment type="caution">
    <text evidence="15">The sequence shown here is derived from an EMBL/GenBank/DDBJ whole genome shotgun (WGS) entry which is preliminary data.</text>
</comment>
<dbReference type="GO" id="GO:0006417">
    <property type="term" value="P:regulation of translation"/>
    <property type="evidence" value="ECO:0007669"/>
    <property type="project" value="TreeGrafter"/>
</dbReference>
<evidence type="ECO:0000256" key="9">
    <source>
        <dbReference type="ARBA" id="ARBA00029829"/>
    </source>
</evidence>
<dbReference type="InterPro" id="IPR051474">
    <property type="entry name" value="Anti-sigma-K/W_factor"/>
</dbReference>
<evidence type="ECO:0000256" key="10">
    <source>
        <dbReference type="ARBA" id="ARBA00030803"/>
    </source>
</evidence>
<evidence type="ECO:0000256" key="5">
    <source>
        <dbReference type="ARBA" id="ARBA00022989"/>
    </source>
</evidence>
<feature type="domain" description="Anti-sigma K factor RskA C-terminal" evidence="13">
    <location>
        <begin position="115"/>
        <end position="250"/>
    </location>
</feature>
<evidence type="ECO:0000256" key="8">
    <source>
        <dbReference type="ARBA" id="ARBA00023163"/>
    </source>
</evidence>
<dbReference type="InterPro" id="IPR041916">
    <property type="entry name" value="Anti_sigma_zinc_sf"/>
</dbReference>
<feature type="compositionally biased region" description="Basic and acidic residues" evidence="11">
    <location>
        <begin position="91"/>
        <end position="106"/>
    </location>
</feature>
<evidence type="ECO:0000259" key="14">
    <source>
        <dbReference type="Pfam" id="PF13490"/>
    </source>
</evidence>
<dbReference type="Gene3D" id="1.10.10.1320">
    <property type="entry name" value="Anti-sigma factor, zinc-finger domain"/>
    <property type="match status" value="1"/>
</dbReference>
<feature type="transmembrane region" description="Helical" evidence="12">
    <location>
        <begin position="114"/>
        <end position="134"/>
    </location>
</feature>
<dbReference type="Proteomes" id="UP000559182">
    <property type="component" value="Unassembled WGS sequence"/>
</dbReference>
<keyword evidence="6" id="KW-0805">Transcription regulation</keyword>
<keyword evidence="8" id="KW-0804">Transcription</keyword>
<keyword evidence="7 12" id="KW-0472">Membrane</keyword>
<evidence type="ECO:0000256" key="7">
    <source>
        <dbReference type="ARBA" id="ARBA00023136"/>
    </source>
</evidence>
<organism evidence="15 16">
    <name type="scientific">Flexivirga oryzae</name>
    <dbReference type="NCBI Taxonomy" id="1794944"/>
    <lineage>
        <taxon>Bacteria</taxon>
        <taxon>Bacillati</taxon>
        <taxon>Actinomycetota</taxon>
        <taxon>Actinomycetes</taxon>
        <taxon>Micrococcales</taxon>
        <taxon>Dermacoccaceae</taxon>
        <taxon>Flexivirga</taxon>
    </lineage>
</organism>
<reference evidence="15 16" key="1">
    <citation type="submission" date="2020-08" db="EMBL/GenBank/DDBJ databases">
        <title>Sequencing the genomes of 1000 actinobacteria strains.</title>
        <authorList>
            <person name="Klenk H.-P."/>
        </authorList>
    </citation>
    <scope>NUCLEOTIDE SEQUENCE [LARGE SCALE GENOMIC DNA]</scope>
    <source>
        <strain evidence="15 16">DSM 105369</strain>
    </source>
</reference>
<keyword evidence="16" id="KW-1185">Reference proteome</keyword>
<dbReference type="RefSeq" id="WP_183319818.1">
    <property type="nucleotide sequence ID" value="NZ_JACHVQ010000001.1"/>
</dbReference>
<dbReference type="InterPro" id="IPR027383">
    <property type="entry name" value="Znf_put"/>
</dbReference>
<dbReference type="GO" id="GO:0005886">
    <property type="term" value="C:plasma membrane"/>
    <property type="evidence" value="ECO:0007669"/>
    <property type="project" value="UniProtKB-SubCell"/>
</dbReference>
<evidence type="ECO:0000256" key="3">
    <source>
        <dbReference type="ARBA" id="ARBA00022475"/>
    </source>
</evidence>
<evidence type="ECO:0000256" key="4">
    <source>
        <dbReference type="ARBA" id="ARBA00022692"/>
    </source>
</evidence>
<dbReference type="AlphaFoldDB" id="A0A839N2L1"/>
<accession>A0A839N2L1</accession>
<dbReference type="EMBL" id="JACHVQ010000001">
    <property type="protein sequence ID" value="MBB2891567.1"/>
    <property type="molecule type" value="Genomic_DNA"/>
</dbReference>
<dbReference type="Pfam" id="PF10099">
    <property type="entry name" value="RskA_C"/>
    <property type="match status" value="1"/>
</dbReference>
<evidence type="ECO:0000256" key="11">
    <source>
        <dbReference type="SAM" id="MobiDB-lite"/>
    </source>
</evidence>
<proteinExistence type="predicted"/>
<feature type="domain" description="Putative zinc-finger" evidence="14">
    <location>
        <begin position="3"/>
        <end position="36"/>
    </location>
</feature>
<sequence>MNDDIHALIGAYALDAVTDTERTEFEAHLQACGECRAELAGLREATAMLGAAEQATPPPALRDAVLSGISAVRPLPPVVDAGTSSPGRHTARSDDGGTRADLSERQPGRRPWRWLVAAAAAAAIIVGGIAWHPWTGSHPATVSATQQVLQASDAHRYVTHLDGATATVVFSPKLGKSVLESEHMAAAPAGHTYQLWYMTASGKATSAGLFTPPSDGTGRVLLTGDADRAALVGITVEPRGGSPQPTTKPIMTVRLTS</sequence>
<name>A0A839N2L1_9MICO</name>
<evidence type="ECO:0000256" key="1">
    <source>
        <dbReference type="ARBA" id="ARBA00004167"/>
    </source>
</evidence>
<keyword evidence="3" id="KW-1003">Cell membrane</keyword>
<dbReference type="GO" id="GO:0016989">
    <property type="term" value="F:sigma factor antagonist activity"/>
    <property type="evidence" value="ECO:0007669"/>
    <property type="project" value="TreeGrafter"/>
</dbReference>
<protein>
    <recommendedName>
        <fullName evidence="10">Regulator of SigK</fullName>
    </recommendedName>
    <alternativeName>
        <fullName evidence="9">Sigma-K anti-sigma factor RskA</fullName>
    </alternativeName>
</protein>
<comment type="subcellular location">
    <subcellularLocation>
        <location evidence="2">Cell membrane</location>
    </subcellularLocation>
    <subcellularLocation>
        <location evidence="1">Membrane</location>
        <topology evidence="1">Single-pass membrane protein</topology>
    </subcellularLocation>
</comment>
<dbReference type="PANTHER" id="PTHR37461">
    <property type="entry name" value="ANTI-SIGMA-K FACTOR RSKA"/>
    <property type="match status" value="1"/>
</dbReference>
<evidence type="ECO:0000256" key="6">
    <source>
        <dbReference type="ARBA" id="ARBA00023015"/>
    </source>
</evidence>